<evidence type="ECO:0000313" key="1">
    <source>
        <dbReference type="EMBL" id="PRQ44798.1"/>
    </source>
</evidence>
<accession>A0A2P6REE8</accession>
<keyword evidence="2" id="KW-1185">Reference proteome</keyword>
<dbReference type="EMBL" id="PDCK01000041">
    <property type="protein sequence ID" value="PRQ44798.1"/>
    <property type="molecule type" value="Genomic_DNA"/>
</dbReference>
<dbReference type="GO" id="GO:0016757">
    <property type="term" value="F:glycosyltransferase activity"/>
    <property type="evidence" value="ECO:0007669"/>
    <property type="project" value="InterPro"/>
</dbReference>
<dbReference type="PANTHER" id="PTHR20961">
    <property type="entry name" value="GLYCOSYLTRANSFERASE"/>
    <property type="match status" value="1"/>
</dbReference>
<name>A0A2P6REE8_ROSCH</name>
<protein>
    <submittedName>
        <fullName evidence="1">Putative glycosyltransferase 61</fullName>
    </submittedName>
</protein>
<dbReference type="PANTHER" id="PTHR20961:SF124">
    <property type="entry name" value="GLYCOSYLTRANSFERASE"/>
    <property type="match status" value="1"/>
</dbReference>
<proteinExistence type="predicted"/>
<dbReference type="Gramene" id="PRQ44798">
    <property type="protein sequence ID" value="PRQ44798"/>
    <property type="gene ID" value="RchiOBHm_Chr3g0483211"/>
</dbReference>
<dbReference type="STRING" id="74649.A0A2P6REE8"/>
<organism evidence="1 2">
    <name type="scientific">Rosa chinensis</name>
    <name type="common">China rose</name>
    <dbReference type="NCBI Taxonomy" id="74649"/>
    <lineage>
        <taxon>Eukaryota</taxon>
        <taxon>Viridiplantae</taxon>
        <taxon>Streptophyta</taxon>
        <taxon>Embryophyta</taxon>
        <taxon>Tracheophyta</taxon>
        <taxon>Spermatophyta</taxon>
        <taxon>Magnoliopsida</taxon>
        <taxon>eudicotyledons</taxon>
        <taxon>Gunneridae</taxon>
        <taxon>Pentapetalae</taxon>
        <taxon>rosids</taxon>
        <taxon>fabids</taxon>
        <taxon>Rosales</taxon>
        <taxon>Rosaceae</taxon>
        <taxon>Rosoideae</taxon>
        <taxon>Rosoideae incertae sedis</taxon>
        <taxon>Rosa</taxon>
    </lineage>
</organism>
<comment type="caution">
    <text evidence="1">The sequence shown here is derived from an EMBL/GenBank/DDBJ whole genome shotgun (WGS) entry which is preliminary data.</text>
</comment>
<sequence>MDEKIGFQVQVLRPEPTTELAKIYWDLNSSDVMIGVHGAAMTHLLFMKPGWGDEAYYEKPARKLGLKYTGYHILTKESSLYEI</sequence>
<gene>
    <name evidence="1" type="ORF">RchiOBHm_Chr3g0483211</name>
</gene>
<evidence type="ECO:0000313" key="2">
    <source>
        <dbReference type="Proteomes" id="UP000238479"/>
    </source>
</evidence>
<keyword evidence="1" id="KW-0808">Transferase</keyword>
<reference evidence="1 2" key="1">
    <citation type="journal article" date="2018" name="Nat. Genet.">
        <title>The Rosa genome provides new insights in the design of modern roses.</title>
        <authorList>
            <person name="Bendahmane M."/>
        </authorList>
    </citation>
    <scope>NUCLEOTIDE SEQUENCE [LARGE SCALE GENOMIC DNA]</scope>
    <source>
        <strain evidence="2">cv. Old Blush</strain>
    </source>
</reference>
<dbReference type="Proteomes" id="UP000238479">
    <property type="component" value="Chromosome 3"/>
</dbReference>
<dbReference type="InterPro" id="IPR007657">
    <property type="entry name" value="Glycosyltransferase_61"/>
</dbReference>
<dbReference type="AlphaFoldDB" id="A0A2P6REE8"/>